<dbReference type="OrthoDB" id="4499262at2759"/>
<organism evidence="1 2">
    <name type="scientific">Microdochium bolleyi</name>
    <dbReference type="NCBI Taxonomy" id="196109"/>
    <lineage>
        <taxon>Eukaryota</taxon>
        <taxon>Fungi</taxon>
        <taxon>Dikarya</taxon>
        <taxon>Ascomycota</taxon>
        <taxon>Pezizomycotina</taxon>
        <taxon>Sordariomycetes</taxon>
        <taxon>Xylariomycetidae</taxon>
        <taxon>Xylariales</taxon>
        <taxon>Microdochiaceae</taxon>
        <taxon>Microdochium</taxon>
    </lineage>
</organism>
<dbReference type="EMBL" id="KQ964251">
    <property type="protein sequence ID" value="KXJ91116.1"/>
    <property type="molecule type" value="Genomic_DNA"/>
</dbReference>
<evidence type="ECO:0000313" key="1">
    <source>
        <dbReference type="EMBL" id="KXJ91116.1"/>
    </source>
</evidence>
<protein>
    <submittedName>
        <fullName evidence="1">Uncharacterized protein</fullName>
    </submittedName>
</protein>
<name>A0A136J2A1_9PEZI</name>
<gene>
    <name evidence="1" type="ORF">Micbo1qcDRAFT_163875</name>
</gene>
<feature type="non-terminal residue" evidence="1">
    <location>
        <position position="87"/>
    </location>
</feature>
<sequence length="87" mass="9199">MTSHSCLDVGPPGADRCCPNDQYCFVTRNWTLGCCRIGNDCASAGPCPEALFFTNATVSVTKVITKTTTIGPANDPTTSISIQQIIT</sequence>
<dbReference type="InParanoid" id="A0A136J2A1"/>
<evidence type="ECO:0000313" key="2">
    <source>
        <dbReference type="Proteomes" id="UP000070501"/>
    </source>
</evidence>
<dbReference type="Proteomes" id="UP000070501">
    <property type="component" value="Unassembled WGS sequence"/>
</dbReference>
<accession>A0A136J2A1</accession>
<dbReference type="STRING" id="196109.A0A136J2A1"/>
<dbReference type="AlphaFoldDB" id="A0A136J2A1"/>
<proteinExistence type="predicted"/>
<keyword evidence="2" id="KW-1185">Reference proteome</keyword>
<reference evidence="2" key="1">
    <citation type="submission" date="2016-02" db="EMBL/GenBank/DDBJ databases">
        <title>Draft genome sequence of Microdochium bolleyi, a fungal endophyte of beachgrass.</title>
        <authorList>
            <consortium name="DOE Joint Genome Institute"/>
            <person name="David A.S."/>
            <person name="May G."/>
            <person name="Haridas S."/>
            <person name="Lim J."/>
            <person name="Wang M."/>
            <person name="Labutti K."/>
            <person name="Lipzen A."/>
            <person name="Barry K."/>
            <person name="Grigoriev I.V."/>
        </authorList>
    </citation>
    <scope>NUCLEOTIDE SEQUENCE [LARGE SCALE GENOMIC DNA]</scope>
    <source>
        <strain evidence="2">J235TASD1</strain>
    </source>
</reference>